<keyword evidence="4" id="KW-1185">Reference proteome</keyword>
<dbReference type="Proteomes" id="UP001282284">
    <property type="component" value="Unassembled WGS sequence"/>
</dbReference>
<dbReference type="RefSeq" id="WP_317944051.1">
    <property type="nucleotide sequence ID" value="NZ_JAUBDI010000009.1"/>
</dbReference>
<evidence type="ECO:0000313" key="4">
    <source>
        <dbReference type="Proteomes" id="UP001282284"/>
    </source>
</evidence>
<evidence type="ECO:0000313" key="3">
    <source>
        <dbReference type="EMBL" id="MDW0113592.1"/>
    </source>
</evidence>
<evidence type="ECO:0008006" key="5">
    <source>
        <dbReference type="Google" id="ProtNLM"/>
    </source>
</evidence>
<feature type="region of interest" description="Disordered" evidence="1">
    <location>
        <begin position="23"/>
        <end position="84"/>
    </location>
</feature>
<accession>A0ABU4G9D0</accession>
<feature type="chain" id="PRO_5046825991" description="Lipoprotein" evidence="2">
    <location>
        <begin position="19"/>
        <end position="84"/>
    </location>
</feature>
<protein>
    <recommendedName>
        <fullName evidence="5">Lipoprotein</fullName>
    </recommendedName>
</protein>
<reference evidence="3 4" key="1">
    <citation type="submission" date="2023-06" db="EMBL/GenBank/DDBJ databases">
        <title>Sporosarcina sp. nov., isolated from Korean traditional fermented seafood 'Jeotgal'.</title>
        <authorList>
            <person name="Yang A.I."/>
            <person name="Shin N.-R."/>
        </authorList>
    </citation>
    <scope>NUCLEOTIDE SEQUENCE [LARGE SCALE GENOMIC DNA]</scope>
    <source>
        <strain evidence="3 4">KCTC13119</strain>
    </source>
</reference>
<name>A0ABU4G9D0_9BACL</name>
<feature type="compositionally biased region" description="Acidic residues" evidence="1">
    <location>
        <begin position="44"/>
        <end position="84"/>
    </location>
</feature>
<proteinExistence type="predicted"/>
<gene>
    <name evidence="3" type="ORF">QT711_10370</name>
</gene>
<keyword evidence="2" id="KW-0732">Signal</keyword>
<dbReference type="PROSITE" id="PS51257">
    <property type="entry name" value="PROKAR_LIPOPROTEIN"/>
    <property type="match status" value="1"/>
</dbReference>
<evidence type="ECO:0000256" key="2">
    <source>
        <dbReference type="SAM" id="SignalP"/>
    </source>
</evidence>
<dbReference type="EMBL" id="JAUBDI010000009">
    <property type="protein sequence ID" value="MDW0113592.1"/>
    <property type="molecule type" value="Genomic_DNA"/>
</dbReference>
<organism evidence="3 4">
    <name type="scientific">Sporosarcina saromensis</name>
    <dbReference type="NCBI Taxonomy" id="359365"/>
    <lineage>
        <taxon>Bacteria</taxon>
        <taxon>Bacillati</taxon>
        <taxon>Bacillota</taxon>
        <taxon>Bacilli</taxon>
        <taxon>Bacillales</taxon>
        <taxon>Caryophanaceae</taxon>
        <taxon>Sporosarcina</taxon>
    </lineage>
</organism>
<comment type="caution">
    <text evidence="3">The sequence shown here is derived from an EMBL/GenBank/DDBJ whole genome shotgun (WGS) entry which is preliminary data.</text>
</comment>
<evidence type="ECO:0000256" key="1">
    <source>
        <dbReference type="SAM" id="MobiDB-lite"/>
    </source>
</evidence>
<feature type="signal peptide" evidence="2">
    <location>
        <begin position="1"/>
        <end position="18"/>
    </location>
</feature>
<sequence length="84" mass="9133">MKKISSVFLSLLLLVGLAACNVKDNRNQMGGVDKSPEILKEPGQQDEDKVEDTTDEDATEKQDDDATDSEADENAEDDGESDSK</sequence>